<evidence type="ECO:0000313" key="2">
    <source>
        <dbReference type="Proteomes" id="UP000528945"/>
    </source>
</evidence>
<gene>
    <name evidence="1" type="ORF">GGR47_003778</name>
</gene>
<protein>
    <submittedName>
        <fullName evidence="1">Uncharacterized protein</fullName>
    </submittedName>
</protein>
<evidence type="ECO:0000313" key="1">
    <source>
        <dbReference type="EMBL" id="MBB3877510.1"/>
    </source>
</evidence>
<reference evidence="1 2" key="1">
    <citation type="submission" date="2020-08" db="EMBL/GenBank/DDBJ databases">
        <title>Genomic Encyclopedia of Type Strains, Phase IV (KMG-IV): sequencing the most valuable type-strain genomes for metagenomic binning, comparative biology and taxonomic classification.</title>
        <authorList>
            <person name="Goeker M."/>
        </authorList>
    </citation>
    <scope>NUCLEOTIDE SEQUENCE [LARGE SCALE GENOMIC DNA]</scope>
    <source>
        <strain evidence="1 2">DSM 15581</strain>
    </source>
</reference>
<dbReference type="Proteomes" id="UP000528945">
    <property type="component" value="Unassembled WGS sequence"/>
</dbReference>
<keyword evidence="2" id="KW-1185">Reference proteome</keyword>
<dbReference type="RefSeq" id="WP_033966667.1">
    <property type="nucleotide sequence ID" value="NZ_JACIDB010000020.1"/>
</dbReference>
<proteinExistence type="predicted"/>
<sequence>MSRPNPFQTAAHCWRFALRRATADGDTFHIVVTGNPAAPRAVMSDRELFAREDLTPDDIEASCDPFLLGLSNVESRP</sequence>
<dbReference type="AlphaFoldDB" id="A0AAW3TYN6"/>
<comment type="caution">
    <text evidence="1">The sequence shown here is derived from an EMBL/GenBank/DDBJ whole genome shotgun (WGS) entry which is preliminary data.</text>
</comment>
<name>A0AAW3TYN6_9SPHN</name>
<dbReference type="EMBL" id="JACIDB010000020">
    <property type="protein sequence ID" value="MBB3877510.1"/>
    <property type="molecule type" value="Genomic_DNA"/>
</dbReference>
<accession>A0AAW3TYN6</accession>
<organism evidence="1 2">
    <name type="scientific">Sphingomonas aquatilis</name>
    <dbReference type="NCBI Taxonomy" id="93063"/>
    <lineage>
        <taxon>Bacteria</taxon>
        <taxon>Pseudomonadati</taxon>
        <taxon>Pseudomonadota</taxon>
        <taxon>Alphaproteobacteria</taxon>
        <taxon>Sphingomonadales</taxon>
        <taxon>Sphingomonadaceae</taxon>
        <taxon>Sphingomonas</taxon>
    </lineage>
</organism>